<dbReference type="SUPFAM" id="SSF69304">
    <property type="entry name" value="Tricorn protease N-terminal domain"/>
    <property type="match status" value="1"/>
</dbReference>
<dbReference type="Proteomes" id="UP001602013">
    <property type="component" value="Unassembled WGS sequence"/>
</dbReference>
<evidence type="ECO:0000256" key="1">
    <source>
        <dbReference type="SAM" id="Phobius"/>
    </source>
</evidence>
<feature type="transmembrane region" description="Helical" evidence="1">
    <location>
        <begin position="44"/>
        <end position="65"/>
    </location>
</feature>
<evidence type="ECO:0000313" key="3">
    <source>
        <dbReference type="Proteomes" id="UP001602013"/>
    </source>
</evidence>
<proteinExistence type="predicted"/>
<gene>
    <name evidence="2" type="ORF">ACFYXI_36350</name>
</gene>
<accession>A0ABW6T1J7</accession>
<keyword evidence="1" id="KW-0472">Membrane</keyword>
<keyword evidence="3" id="KW-1185">Reference proteome</keyword>
<sequence length="401" mass="42682">MNDHLEEMLRSTLGHASELAPHAPGNLSTHIAHRSRVRRMRVQALVAAAAVVVIAGGAAVAVRGAGHDPTAVNPSVTPSPTATEMRIPAFVEEVWPQAVWKIPAKLPGGRKFQPRGFIDDHTLLLETWESFEKANAIYAYDLDSGRVRKITNIRTPKGVYASGYVVGGGRIVWQTIDVVRGEPVTSFWSAPVAGGKATAIATERAVKGRGDQLAVVGDRLAFSLLEGGVFTVPLDGGAVKPVAGAAGHHILRWPWVGAPGEYTPEGETSFQELLNVETGETSRAVVHPGEQYVRCGVTTCTGTKADPPAFYRLRDGSQERPLLPKSSLLGLALDRFLTVRLPNPPGGQVLYDVVTGKSGDLGLRPQAKGGSVAVEPGLGGERLVAYPLGNEYVIIDLAKIR</sequence>
<comment type="caution">
    <text evidence="2">The sequence shown here is derived from an EMBL/GenBank/DDBJ whole genome shotgun (WGS) entry which is preliminary data.</text>
</comment>
<dbReference type="RefSeq" id="WP_387417270.1">
    <property type="nucleotide sequence ID" value="NZ_JBIASD010000039.1"/>
</dbReference>
<dbReference type="EMBL" id="JBIASD010000039">
    <property type="protein sequence ID" value="MFF3671073.1"/>
    <property type="molecule type" value="Genomic_DNA"/>
</dbReference>
<keyword evidence="1" id="KW-1133">Transmembrane helix</keyword>
<organism evidence="2 3">
    <name type="scientific">Microtetraspora malaysiensis</name>
    <dbReference type="NCBI Taxonomy" id="161358"/>
    <lineage>
        <taxon>Bacteria</taxon>
        <taxon>Bacillati</taxon>
        <taxon>Actinomycetota</taxon>
        <taxon>Actinomycetes</taxon>
        <taxon>Streptosporangiales</taxon>
        <taxon>Streptosporangiaceae</taxon>
        <taxon>Microtetraspora</taxon>
    </lineage>
</organism>
<name>A0ABW6T1J7_9ACTN</name>
<evidence type="ECO:0000313" key="2">
    <source>
        <dbReference type="EMBL" id="MFF3671073.1"/>
    </source>
</evidence>
<protein>
    <submittedName>
        <fullName evidence="2">Uncharacterized protein</fullName>
    </submittedName>
</protein>
<reference evidence="2 3" key="1">
    <citation type="submission" date="2024-10" db="EMBL/GenBank/DDBJ databases">
        <title>The Natural Products Discovery Center: Release of the First 8490 Sequenced Strains for Exploring Actinobacteria Biosynthetic Diversity.</title>
        <authorList>
            <person name="Kalkreuter E."/>
            <person name="Kautsar S.A."/>
            <person name="Yang D."/>
            <person name="Bader C.D."/>
            <person name="Teijaro C.N."/>
            <person name="Fluegel L."/>
            <person name="Davis C.M."/>
            <person name="Simpson J.R."/>
            <person name="Lauterbach L."/>
            <person name="Steele A.D."/>
            <person name="Gui C."/>
            <person name="Meng S."/>
            <person name="Li G."/>
            <person name="Viehrig K."/>
            <person name="Ye F."/>
            <person name="Su P."/>
            <person name="Kiefer A.F."/>
            <person name="Nichols A."/>
            <person name="Cepeda A.J."/>
            <person name="Yan W."/>
            <person name="Fan B."/>
            <person name="Jiang Y."/>
            <person name="Adhikari A."/>
            <person name="Zheng C.-J."/>
            <person name="Schuster L."/>
            <person name="Cowan T.M."/>
            <person name="Smanski M.J."/>
            <person name="Chevrette M.G."/>
            <person name="De Carvalho L.P.S."/>
            <person name="Shen B."/>
        </authorList>
    </citation>
    <scope>NUCLEOTIDE SEQUENCE [LARGE SCALE GENOMIC DNA]</scope>
    <source>
        <strain evidence="2 3">NPDC002173</strain>
    </source>
</reference>
<keyword evidence="1" id="KW-0812">Transmembrane</keyword>